<name>A0A369TBL7_9PROT</name>
<sequence length="96" mass="10797">MKLNDEQVKAVEEHTGLQPIPEDNPAMAQLKQNFGEHTFYVDDRGLYVLETAADDDQQTHATAVQVASWTDENRTALQAHEPQATDAVFKLTREES</sequence>
<evidence type="ECO:0000313" key="3">
    <source>
        <dbReference type="Proteomes" id="UP000253941"/>
    </source>
</evidence>
<feature type="region of interest" description="Disordered" evidence="1">
    <location>
        <begin position="1"/>
        <end position="24"/>
    </location>
</feature>
<dbReference type="RefSeq" id="WP_114581288.1">
    <property type="nucleotide sequence ID" value="NZ_QPMH01000004.1"/>
</dbReference>
<dbReference type="EMBL" id="QPMH01000004">
    <property type="protein sequence ID" value="RDD62713.1"/>
    <property type="molecule type" value="Genomic_DNA"/>
</dbReference>
<proteinExistence type="predicted"/>
<comment type="caution">
    <text evidence="2">The sequence shown here is derived from an EMBL/GenBank/DDBJ whole genome shotgun (WGS) entry which is preliminary data.</text>
</comment>
<dbReference type="AlphaFoldDB" id="A0A369TBL7"/>
<dbReference type="Proteomes" id="UP000253941">
    <property type="component" value="Unassembled WGS sequence"/>
</dbReference>
<gene>
    <name evidence="2" type="ORF">DRB17_06010</name>
</gene>
<protein>
    <submittedName>
        <fullName evidence="2">Uncharacterized protein</fullName>
    </submittedName>
</protein>
<organism evidence="2 3">
    <name type="scientific">Ferruginivarius sediminum</name>
    <dbReference type="NCBI Taxonomy" id="2661937"/>
    <lineage>
        <taxon>Bacteria</taxon>
        <taxon>Pseudomonadati</taxon>
        <taxon>Pseudomonadota</taxon>
        <taxon>Alphaproteobacteria</taxon>
        <taxon>Rhodospirillales</taxon>
        <taxon>Rhodospirillaceae</taxon>
        <taxon>Ferruginivarius</taxon>
    </lineage>
</organism>
<evidence type="ECO:0000313" key="2">
    <source>
        <dbReference type="EMBL" id="RDD62713.1"/>
    </source>
</evidence>
<reference evidence="2 3" key="1">
    <citation type="submission" date="2018-07" db="EMBL/GenBank/DDBJ databases">
        <title>Venubactetium sediminum gen. nov., sp. nov., isolated from a marine solar saltern.</title>
        <authorList>
            <person name="Wang S."/>
        </authorList>
    </citation>
    <scope>NUCLEOTIDE SEQUENCE [LARGE SCALE GENOMIC DNA]</scope>
    <source>
        <strain evidence="2 3">WD2A32</strain>
    </source>
</reference>
<feature type="compositionally biased region" description="Basic and acidic residues" evidence="1">
    <location>
        <begin position="1"/>
        <end position="15"/>
    </location>
</feature>
<evidence type="ECO:0000256" key="1">
    <source>
        <dbReference type="SAM" id="MobiDB-lite"/>
    </source>
</evidence>
<keyword evidence="3" id="KW-1185">Reference proteome</keyword>
<accession>A0A369TBL7</accession>